<feature type="compositionally biased region" description="Basic and acidic residues" evidence="2">
    <location>
        <begin position="425"/>
        <end position="442"/>
    </location>
</feature>
<accession>A0ABQ8QJC6</accession>
<sequence length="608" mass="67544">MATTAPRGHVCPSSNAKHPSDRWESLFIYSFICKFTNLRGKVEGLETPMDFENALLLRESNVIVTNILTRFILNLRPQTRNLSEDQISSTVASVLGDYFKTSERTIFWNDDLHKNVDPFPSLEGGFFAADWDFKLKILRQLVELQLSHSTDIKAKIDRAWGANFNKNKKKDPTNAPPEPLDPDSRASLQMLPLGQDSERKRYWVADSAFPNLRIPPCDVLTEPLRLESPRVYISTNPWKITAIFQSISSTRVEYVALIENVKQTAPRPAGAKGKAKKWTKQEASHHALVEALEARLEIIDAELARVAKVQRKIEQRKLLIAQAELRQTRTRRQTRRPDYVYNNGVDSEVSNPSKKLQLRDVVNSNMVLQDDGDEYRYQEDEGYEEYYADYGEDGGSRRSLRQNKSKGAPEGQRRSSRSAVVNANGKREADQEKWSTWRGERRSARLGAPEEILLDYIPPTKRARTDDSAFSTDSSEAGPSLINGNQPIKVKATGAAALKPTEFAAEQIAGRKKSKYWIYAVEPIPGAVPASSDGQTNNDDGGVPSAELSANNGPMDIDLPTNRSLSPLASGSHATNADSGVDIPASPSPKVQALPSRSMAGSLSPLSP</sequence>
<dbReference type="PANTHER" id="PTHR42107:SF1">
    <property type="entry name" value="WHIM1 DOMAIN-CONTAINING PROTEIN"/>
    <property type="match status" value="1"/>
</dbReference>
<evidence type="ECO:0000256" key="2">
    <source>
        <dbReference type="SAM" id="MobiDB-lite"/>
    </source>
</evidence>
<feature type="compositionally biased region" description="Polar residues" evidence="2">
    <location>
        <begin position="599"/>
        <end position="608"/>
    </location>
</feature>
<proteinExistence type="predicted"/>
<feature type="region of interest" description="Disordered" evidence="2">
    <location>
        <begin position="163"/>
        <end position="187"/>
    </location>
</feature>
<evidence type="ECO:0008006" key="5">
    <source>
        <dbReference type="Google" id="ProtNLM"/>
    </source>
</evidence>
<name>A0ABQ8QJC6_9AGAR</name>
<evidence type="ECO:0000256" key="1">
    <source>
        <dbReference type="SAM" id="Coils"/>
    </source>
</evidence>
<comment type="caution">
    <text evidence="3">The sequence shown here is derived from an EMBL/GenBank/DDBJ whole genome shotgun (WGS) entry which is preliminary data.</text>
</comment>
<dbReference type="Proteomes" id="UP001163828">
    <property type="component" value="Unassembled WGS sequence"/>
</dbReference>
<feature type="region of interest" description="Disordered" evidence="2">
    <location>
        <begin position="328"/>
        <end position="351"/>
    </location>
</feature>
<dbReference type="EMBL" id="MU790557">
    <property type="protein sequence ID" value="KAJ3998503.1"/>
    <property type="molecule type" value="Genomic_DNA"/>
</dbReference>
<evidence type="ECO:0000313" key="3">
    <source>
        <dbReference type="EMBL" id="KAJ3998503.1"/>
    </source>
</evidence>
<organism evidence="3 4">
    <name type="scientific">Lentinula boryana</name>
    <dbReference type="NCBI Taxonomy" id="40481"/>
    <lineage>
        <taxon>Eukaryota</taxon>
        <taxon>Fungi</taxon>
        <taxon>Dikarya</taxon>
        <taxon>Basidiomycota</taxon>
        <taxon>Agaricomycotina</taxon>
        <taxon>Agaricomycetes</taxon>
        <taxon>Agaricomycetidae</taxon>
        <taxon>Agaricales</taxon>
        <taxon>Marasmiineae</taxon>
        <taxon>Omphalotaceae</taxon>
        <taxon>Lentinula</taxon>
    </lineage>
</organism>
<feature type="compositionally biased region" description="Polar residues" evidence="2">
    <location>
        <begin position="561"/>
        <end position="578"/>
    </location>
</feature>
<dbReference type="PANTHER" id="PTHR42107">
    <property type="entry name" value="YALI0D24453P"/>
    <property type="match status" value="1"/>
</dbReference>
<feature type="region of interest" description="Disordered" evidence="2">
    <location>
        <begin position="1"/>
        <end position="20"/>
    </location>
</feature>
<gene>
    <name evidence="3" type="ORF">F5050DRAFT_1805850</name>
</gene>
<protein>
    <recommendedName>
        <fullName evidence="5">WHIM1 domain-containing protein</fullName>
    </recommendedName>
</protein>
<keyword evidence="4" id="KW-1185">Reference proteome</keyword>
<reference evidence="3" key="1">
    <citation type="submission" date="2022-08" db="EMBL/GenBank/DDBJ databases">
        <authorList>
            <consortium name="DOE Joint Genome Institute"/>
            <person name="Min B."/>
            <person name="Riley R."/>
            <person name="Sierra-Patev S."/>
            <person name="Naranjo-Ortiz M."/>
            <person name="Looney B."/>
            <person name="Konkel Z."/>
            <person name="Slot J.C."/>
            <person name="Sakamoto Y."/>
            <person name="Steenwyk J.L."/>
            <person name="Rokas A."/>
            <person name="Carro J."/>
            <person name="Camarero S."/>
            <person name="Ferreira P."/>
            <person name="Molpeceres G."/>
            <person name="Ruiz-Duenas F.J."/>
            <person name="Serrano A."/>
            <person name="Henrissat B."/>
            <person name="Drula E."/>
            <person name="Hughes K.W."/>
            <person name="Mata J.L."/>
            <person name="Ishikawa N.K."/>
            <person name="Vargas-Isla R."/>
            <person name="Ushijima S."/>
            <person name="Smith C.A."/>
            <person name="Ahrendt S."/>
            <person name="Andreopoulos W."/>
            <person name="He G."/>
            <person name="Labutti K."/>
            <person name="Lipzen A."/>
            <person name="Ng V."/>
            <person name="Sandor L."/>
            <person name="Barry K."/>
            <person name="Martinez A.T."/>
            <person name="Xiao Y."/>
            <person name="Gibbons J.G."/>
            <person name="Terashima K."/>
            <person name="Hibbett D.S."/>
            <person name="Grigoriev I.V."/>
        </authorList>
    </citation>
    <scope>NUCLEOTIDE SEQUENCE</scope>
    <source>
        <strain evidence="3">TFB10827</strain>
    </source>
</reference>
<evidence type="ECO:0000313" key="4">
    <source>
        <dbReference type="Proteomes" id="UP001163828"/>
    </source>
</evidence>
<feature type="coiled-coil region" evidence="1">
    <location>
        <begin position="289"/>
        <end position="326"/>
    </location>
</feature>
<feature type="region of interest" description="Disordered" evidence="2">
    <location>
        <begin position="463"/>
        <end position="486"/>
    </location>
</feature>
<feature type="region of interest" description="Disordered" evidence="2">
    <location>
        <begin position="388"/>
        <end position="442"/>
    </location>
</feature>
<keyword evidence="1" id="KW-0175">Coiled coil</keyword>
<feature type="region of interest" description="Disordered" evidence="2">
    <location>
        <begin position="527"/>
        <end position="608"/>
    </location>
</feature>
<feature type="compositionally biased region" description="Polar residues" evidence="2">
    <location>
        <begin position="468"/>
        <end position="486"/>
    </location>
</feature>